<evidence type="ECO:0000256" key="2">
    <source>
        <dbReference type="ARBA" id="ARBA00022692"/>
    </source>
</evidence>
<comment type="caution">
    <text evidence="6">The sequence shown here is derived from an EMBL/GenBank/DDBJ whole genome shotgun (WGS) entry which is preliminary data.</text>
</comment>
<dbReference type="VEuPathDB" id="TriTrypDB:TcCLB.510243.119"/>
<dbReference type="VEuPathDB" id="TriTrypDB:TcCLB.510575.100"/>
<dbReference type="VEuPathDB" id="TriTrypDB:TcYC6_0025390"/>
<evidence type="ECO:0000256" key="4">
    <source>
        <dbReference type="ARBA" id="ARBA00023136"/>
    </source>
</evidence>
<evidence type="ECO:0008006" key="8">
    <source>
        <dbReference type="Google" id="ProtNLM"/>
    </source>
</evidence>
<evidence type="ECO:0000256" key="5">
    <source>
        <dbReference type="SAM" id="Phobius"/>
    </source>
</evidence>
<sequence length="224" mass="24430">MAAKFDLKKGTLNFAAHDSHYQQQISAPEQGPTAAGRNWPRVFLTLSCISMGLVIASSIISLMTLTVGISAIFLNIYLVVLCFFTLTAELRQINCLRGLIYNWIKYLYFLTTYTGRSFFYIFLGTLAFGGGILNYVAAGVAVALGVIMLFVNLFVDLPKYVDPEMVREEEAARREAMGGMDQVIFFPVPRPAAKDNISNAAVAFSSAASSGYKPPGINEGPNAL</sequence>
<dbReference type="PANTHER" id="PTHR28128:SF1">
    <property type="entry name" value="GOLGI APPARATUS MEMBRANE PROTEIN TVP15"/>
    <property type="match status" value="1"/>
</dbReference>
<dbReference type="VEuPathDB" id="TriTrypDB:TCSYLVIO_007193"/>
<dbReference type="VEuPathDB" id="TriTrypDB:C3747_148g84"/>
<dbReference type="PANTHER" id="PTHR28128">
    <property type="entry name" value="GOLGI APPARATUS MEMBRANE PROTEIN TVP15"/>
    <property type="match status" value="1"/>
</dbReference>
<gene>
    <name evidence="6" type="ORF">C4B63_38g59</name>
</gene>
<feature type="transmembrane region" description="Helical" evidence="5">
    <location>
        <begin position="135"/>
        <end position="155"/>
    </location>
</feature>
<protein>
    <recommendedName>
        <fullName evidence="8">COPI associated protein</fullName>
    </recommendedName>
</protein>
<evidence type="ECO:0000256" key="3">
    <source>
        <dbReference type="ARBA" id="ARBA00022989"/>
    </source>
</evidence>
<keyword evidence="2 5" id="KW-0812">Transmembrane</keyword>
<dbReference type="VEuPathDB" id="TriTrypDB:BCY84_19919"/>
<dbReference type="EMBL" id="PRFA01000038">
    <property type="protein sequence ID" value="PWU92339.1"/>
    <property type="molecule type" value="Genomic_DNA"/>
</dbReference>
<dbReference type="VEuPathDB" id="TriTrypDB:TcBrA4_0055190"/>
<dbReference type="VEuPathDB" id="TriTrypDB:TcG_03706"/>
<dbReference type="GO" id="GO:0016020">
    <property type="term" value="C:membrane"/>
    <property type="evidence" value="ECO:0007669"/>
    <property type="project" value="UniProtKB-SubCell"/>
</dbReference>
<evidence type="ECO:0000313" key="6">
    <source>
        <dbReference type="EMBL" id="PWU92339.1"/>
    </source>
</evidence>
<evidence type="ECO:0000313" key="7">
    <source>
        <dbReference type="Proteomes" id="UP000246121"/>
    </source>
</evidence>
<keyword evidence="4 5" id="KW-0472">Membrane</keyword>
<organism evidence="6 7">
    <name type="scientific">Trypanosoma cruzi</name>
    <dbReference type="NCBI Taxonomy" id="5693"/>
    <lineage>
        <taxon>Eukaryota</taxon>
        <taxon>Discoba</taxon>
        <taxon>Euglenozoa</taxon>
        <taxon>Kinetoplastea</taxon>
        <taxon>Metakinetoplastina</taxon>
        <taxon>Trypanosomatida</taxon>
        <taxon>Trypanosomatidae</taxon>
        <taxon>Trypanosoma</taxon>
        <taxon>Schizotrypanum</taxon>
    </lineage>
</organism>
<feature type="transmembrane region" description="Helical" evidence="5">
    <location>
        <begin position="42"/>
        <end position="61"/>
    </location>
</feature>
<dbReference type="Pfam" id="PF08507">
    <property type="entry name" value="COPI_assoc"/>
    <property type="match status" value="1"/>
</dbReference>
<proteinExistence type="predicted"/>
<accession>A0A2V2V7L1</accession>
<dbReference type="AlphaFoldDB" id="A0A2V2V7L1"/>
<dbReference type="VEuPathDB" id="TriTrypDB:C4B63_38g59"/>
<comment type="subcellular location">
    <subcellularLocation>
        <location evidence="1">Membrane</location>
        <topology evidence="1">Multi-pass membrane protein</topology>
    </subcellularLocation>
</comment>
<evidence type="ECO:0000256" key="1">
    <source>
        <dbReference type="ARBA" id="ARBA00004141"/>
    </source>
</evidence>
<dbReference type="VEuPathDB" id="TriTrypDB:Tc_MARK_5920"/>
<name>A0A2V2V7L1_TRYCR</name>
<dbReference type="VEuPathDB" id="TriTrypDB:ECC02_005305"/>
<dbReference type="Proteomes" id="UP000246121">
    <property type="component" value="Unassembled WGS sequence"/>
</dbReference>
<keyword evidence="3 5" id="KW-1133">Transmembrane helix</keyword>
<feature type="transmembrane region" description="Helical" evidence="5">
    <location>
        <begin position="106"/>
        <end position="129"/>
    </location>
</feature>
<dbReference type="InterPro" id="IPR013714">
    <property type="entry name" value="Golgi_TVP15"/>
</dbReference>
<feature type="transmembrane region" description="Helical" evidence="5">
    <location>
        <begin position="67"/>
        <end position="86"/>
    </location>
</feature>
<dbReference type="VEuPathDB" id="TriTrypDB:TcCL_NonESM06608"/>
<reference evidence="6 7" key="1">
    <citation type="journal article" date="2018" name="Microb. Genom.">
        <title>Expanding an expanded genome: long-read sequencing of Trypanosoma cruzi.</title>
        <authorList>
            <person name="Berna L."/>
            <person name="Rodriguez M."/>
            <person name="Chiribao M.L."/>
            <person name="Parodi-Talice A."/>
            <person name="Pita S."/>
            <person name="Rijo G."/>
            <person name="Alvarez-Valin F."/>
            <person name="Robello C."/>
        </authorList>
    </citation>
    <scope>NUCLEOTIDE SEQUENCE [LARGE SCALE GENOMIC DNA]</scope>
    <source>
        <strain evidence="6 7">Dm28c</strain>
    </source>
</reference>